<protein>
    <recommendedName>
        <fullName evidence="3">Reverse transcriptase</fullName>
    </recommendedName>
</protein>
<dbReference type="EMBL" id="BAABME010000124">
    <property type="protein sequence ID" value="GAA0139843.1"/>
    <property type="molecule type" value="Genomic_DNA"/>
</dbReference>
<accession>A0AAV3NLM7</accession>
<sequence>MNNQLTKAIFSEEVKLAVFDMPVDKSPGPDGLSCMMKDAEERKTLSAIRISRESPSINHILFADNIMIFSRAGVAEGREVKRILEVYESASGQTVNMKKCSISFSLRTDGRSRKEVFCYIIRRVEERVRGWKGKLLSQVGKKVLIKSITSAIPNYVINYFQLLRGTIDNLNSVMAKFYWASSEGEKGIYWKAWDSLCLEKTKGRLASRILSV</sequence>
<evidence type="ECO:0008006" key="3">
    <source>
        <dbReference type="Google" id="ProtNLM"/>
    </source>
</evidence>
<dbReference type="Proteomes" id="UP001454036">
    <property type="component" value="Unassembled WGS sequence"/>
</dbReference>
<proteinExistence type="predicted"/>
<dbReference type="PANTHER" id="PTHR33116:SF86">
    <property type="entry name" value="REVERSE TRANSCRIPTASE DOMAIN-CONTAINING PROTEIN"/>
    <property type="match status" value="1"/>
</dbReference>
<name>A0AAV3NLM7_LITER</name>
<evidence type="ECO:0000313" key="2">
    <source>
        <dbReference type="Proteomes" id="UP001454036"/>
    </source>
</evidence>
<dbReference type="AlphaFoldDB" id="A0AAV3NLM7"/>
<comment type="caution">
    <text evidence="1">The sequence shown here is derived from an EMBL/GenBank/DDBJ whole genome shotgun (WGS) entry which is preliminary data.</text>
</comment>
<dbReference type="PANTHER" id="PTHR33116">
    <property type="entry name" value="REVERSE TRANSCRIPTASE ZINC-BINDING DOMAIN-CONTAINING PROTEIN-RELATED-RELATED"/>
    <property type="match status" value="1"/>
</dbReference>
<reference evidence="1 2" key="1">
    <citation type="submission" date="2024-01" db="EMBL/GenBank/DDBJ databases">
        <title>The complete chloroplast genome sequence of Lithospermum erythrorhizon: insights into the phylogenetic relationship among Boraginaceae species and the maternal lineages of purple gromwells.</title>
        <authorList>
            <person name="Okada T."/>
            <person name="Watanabe K."/>
        </authorList>
    </citation>
    <scope>NUCLEOTIDE SEQUENCE [LARGE SCALE GENOMIC DNA]</scope>
</reference>
<gene>
    <name evidence="1" type="ORF">LIER_01312</name>
</gene>
<keyword evidence="2" id="KW-1185">Reference proteome</keyword>
<organism evidence="1 2">
    <name type="scientific">Lithospermum erythrorhizon</name>
    <name type="common">Purple gromwell</name>
    <name type="synonym">Lithospermum officinale var. erythrorhizon</name>
    <dbReference type="NCBI Taxonomy" id="34254"/>
    <lineage>
        <taxon>Eukaryota</taxon>
        <taxon>Viridiplantae</taxon>
        <taxon>Streptophyta</taxon>
        <taxon>Embryophyta</taxon>
        <taxon>Tracheophyta</taxon>
        <taxon>Spermatophyta</taxon>
        <taxon>Magnoliopsida</taxon>
        <taxon>eudicotyledons</taxon>
        <taxon>Gunneridae</taxon>
        <taxon>Pentapetalae</taxon>
        <taxon>asterids</taxon>
        <taxon>lamiids</taxon>
        <taxon>Boraginales</taxon>
        <taxon>Boraginaceae</taxon>
        <taxon>Boraginoideae</taxon>
        <taxon>Lithospermeae</taxon>
        <taxon>Lithospermum</taxon>
    </lineage>
</organism>
<evidence type="ECO:0000313" key="1">
    <source>
        <dbReference type="EMBL" id="GAA0139843.1"/>
    </source>
</evidence>